<proteinExistence type="inferred from homology"/>
<reference evidence="16 17" key="1">
    <citation type="journal article" date="2018" name="New Phytol.">
        <title>Phylogenomics of Endogonaceae and evolution of mycorrhizas within Mucoromycota.</title>
        <authorList>
            <person name="Chang Y."/>
            <person name="Desiro A."/>
            <person name="Na H."/>
            <person name="Sandor L."/>
            <person name="Lipzen A."/>
            <person name="Clum A."/>
            <person name="Barry K."/>
            <person name="Grigoriev I.V."/>
            <person name="Martin F.M."/>
            <person name="Stajich J.E."/>
            <person name="Smith M.E."/>
            <person name="Bonito G."/>
            <person name="Spatafora J.W."/>
        </authorList>
    </citation>
    <scope>NUCLEOTIDE SEQUENCE [LARGE SCALE GENOMIC DNA]</scope>
    <source>
        <strain evidence="16 17">GMNB39</strain>
    </source>
</reference>
<evidence type="ECO:0000256" key="14">
    <source>
        <dbReference type="SAM" id="MobiDB-lite"/>
    </source>
</evidence>
<keyword evidence="4" id="KW-0963">Cytoplasm</keyword>
<keyword evidence="17" id="KW-1185">Reference proteome</keyword>
<dbReference type="Pfam" id="PF00458">
    <property type="entry name" value="WHEP-TRS"/>
    <property type="match status" value="1"/>
</dbReference>
<keyword evidence="5 12" id="KW-0436">Ligase</keyword>
<evidence type="ECO:0000256" key="4">
    <source>
        <dbReference type="ARBA" id="ARBA00022490"/>
    </source>
</evidence>
<keyword evidence="9 12" id="KW-0030">Aminoacyl-tRNA synthetase</keyword>
<dbReference type="CDD" id="cd07957">
    <property type="entry name" value="Anticodon_Ia_Met"/>
    <property type="match status" value="1"/>
</dbReference>
<dbReference type="InterPro" id="IPR014758">
    <property type="entry name" value="Met-tRNA_synth"/>
</dbReference>
<dbReference type="EMBL" id="RBNI01005043">
    <property type="protein sequence ID" value="RUP47024.1"/>
    <property type="molecule type" value="Genomic_DNA"/>
</dbReference>
<dbReference type="InterPro" id="IPR009080">
    <property type="entry name" value="tRNAsynth_Ia_anticodon-bd"/>
</dbReference>
<evidence type="ECO:0000256" key="10">
    <source>
        <dbReference type="ARBA" id="ARBA00030904"/>
    </source>
</evidence>
<evidence type="ECO:0000256" key="12">
    <source>
        <dbReference type="RuleBase" id="RU363039"/>
    </source>
</evidence>
<dbReference type="SUPFAM" id="SSF47060">
    <property type="entry name" value="S15/NS1 RNA-binding domain"/>
    <property type="match status" value="1"/>
</dbReference>
<sequence>SLSGGEKPSLEFVKEQRVLFEANSAVRYLLNEVTITSTTDADLIAYLQRNSIIEREEAVLRPLVAAGKTEKALAVAEAIVAGEHNKAVIGNFEKPHATDVIIFATLYHTIKNTSVDESKYPKLVVWFKRLCQVHCVARGISAAKARTSGLADANPSPLATLDPATQKVKASAILNLDPTRKKLPIKSERNILITSALPYVNNIPHLGNIIGSVLSADVYARFCRARGYNTLYICGTDEYGTATETKALEEGVSCQELCDKYNAIHSQVYEWFGISFDHFGRTTTRQQTEIAQDIFLNLHKNGLLAEDTMVQLYCKQCSRFLADRYVEGTCPHCKYDDARGDQCDKCGHLLNAIELINPRCKLDGNQPITKESKHMFLDLTTLQPKIEQFTEESASKGKWSLNGITITQSWLKEGLKPRCITRDLKWGTPVPLEEMKDKVFYVWFDAPIGYLSISANYTEEWEKWWKNPEDVRLYQFMGKDNVPFHTVIFPGSLIGTGENWTLLHHVSTTEYLNYEGGKFSKSRNIGVFGSNVMESGIPVEVWRYYLIASRPETNDSVFTWKEFIAKNNGELLNNVGNFVNRVIKFIGAKYDSVIPQFDLEEETEKTLVKDVNALLQQYIEALEAVKIRAALNAAMAISQRGNQYLQDSKIDNTLFTNNRKRCDTVVGVTTNLIYLISALFYPYMPSTTDSILRQLNAPLRTIPDAWSLDIDPGHRIGQAEYLFTKIDEKLEAVFKGKYGGNSAQAIPATDAATAVTSSATSTVGKKSSKKPSAPAAPVWSGPKPDELVALEKKVEEQGMVVRKLKAEGADKAKLQEELNSLLAIKKEVADLMERLTAEKN</sequence>
<dbReference type="GO" id="GO:0036464">
    <property type="term" value="C:cytoplasmic ribonucleoprotein granule"/>
    <property type="evidence" value="ECO:0007669"/>
    <property type="project" value="UniProtKB-ARBA"/>
</dbReference>
<evidence type="ECO:0000313" key="16">
    <source>
        <dbReference type="EMBL" id="RUP47024.1"/>
    </source>
</evidence>
<dbReference type="GO" id="GO:0006431">
    <property type="term" value="P:methionyl-tRNA aminoacylation"/>
    <property type="evidence" value="ECO:0007669"/>
    <property type="project" value="InterPro"/>
</dbReference>
<feature type="domain" description="WHEP-TRS" evidence="15">
    <location>
        <begin position="786"/>
        <end position="840"/>
    </location>
</feature>
<dbReference type="FunFam" id="1.10.730.10:FF:000037">
    <property type="entry name" value="Methionyl-tRNA synthetase"/>
    <property type="match status" value="1"/>
</dbReference>
<dbReference type="SUPFAM" id="SSF52374">
    <property type="entry name" value="Nucleotidylyl transferase"/>
    <property type="match status" value="1"/>
</dbReference>
<evidence type="ECO:0000256" key="8">
    <source>
        <dbReference type="ARBA" id="ARBA00022917"/>
    </source>
</evidence>
<dbReference type="Pfam" id="PF09334">
    <property type="entry name" value="tRNA-synt_1g"/>
    <property type="match status" value="1"/>
</dbReference>
<dbReference type="HAMAP" id="MF_00098">
    <property type="entry name" value="Met_tRNA_synth_type1"/>
    <property type="match status" value="1"/>
</dbReference>
<dbReference type="InterPro" id="IPR001412">
    <property type="entry name" value="aa-tRNA-synth_I_CS"/>
</dbReference>
<dbReference type="GO" id="GO:0017101">
    <property type="term" value="C:aminoacyl-tRNA synthetase multienzyme complex"/>
    <property type="evidence" value="ECO:0007669"/>
    <property type="project" value="TreeGrafter"/>
</dbReference>
<dbReference type="Pfam" id="PF19303">
    <property type="entry name" value="Anticodon_3"/>
    <property type="match status" value="1"/>
</dbReference>
<feature type="region of interest" description="Disordered" evidence="14">
    <location>
        <begin position="759"/>
        <end position="783"/>
    </location>
</feature>
<dbReference type="CDD" id="cd00814">
    <property type="entry name" value="MetRS_core"/>
    <property type="match status" value="1"/>
</dbReference>
<dbReference type="GO" id="GO:0017102">
    <property type="term" value="C:methionyl glutamyl tRNA synthetase complex"/>
    <property type="evidence" value="ECO:0007669"/>
    <property type="project" value="UniProtKB-ARBA"/>
</dbReference>
<evidence type="ECO:0000259" key="15">
    <source>
        <dbReference type="PROSITE" id="PS51185"/>
    </source>
</evidence>
<keyword evidence="13" id="KW-0175">Coiled coil</keyword>
<evidence type="ECO:0000313" key="17">
    <source>
        <dbReference type="Proteomes" id="UP000268093"/>
    </source>
</evidence>
<dbReference type="OrthoDB" id="5844513at2759"/>
<comment type="catalytic activity">
    <reaction evidence="11">
        <text>tRNA(Met) + L-methionine + ATP = L-methionyl-tRNA(Met) + AMP + diphosphate</text>
        <dbReference type="Rhea" id="RHEA:13481"/>
        <dbReference type="Rhea" id="RHEA-COMP:9667"/>
        <dbReference type="Rhea" id="RHEA-COMP:9698"/>
        <dbReference type="ChEBI" id="CHEBI:30616"/>
        <dbReference type="ChEBI" id="CHEBI:33019"/>
        <dbReference type="ChEBI" id="CHEBI:57844"/>
        <dbReference type="ChEBI" id="CHEBI:78442"/>
        <dbReference type="ChEBI" id="CHEBI:78530"/>
        <dbReference type="ChEBI" id="CHEBI:456215"/>
        <dbReference type="EC" id="6.1.1.10"/>
    </reaction>
</comment>
<dbReference type="Proteomes" id="UP000268093">
    <property type="component" value="Unassembled WGS sequence"/>
</dbReference>
<dbReference type="PROSITE" id="PS00178">
    <property type="entry name" value="AA_TRNA_LIGASE_I"/>
    <property type="match status" value="1"/>
</dbReference>
<dbReference type="Gene3D" id="1.10.730.10">
    <property type="entry name" value="Isoleucyl-tRNA Synthetase, Domain 1"/>
    <property type="match status" value="1"/>
</dbReference>
<evidence type="ECO:0000256" key="6">
    <source>
        <dbReference type="ARBA" id="ARBA00022741"/>
    </source>
</evidence>
<dbReference type="SUPFAM" id="SSF57770">
    <property type="entry name" value="Methionyl-tRNA synthetase (MetRS), Zn-domain"/>
    <property type="match status" value="1"/>
</dbReference>
<keyword evidence="8 12" id="KW-0648">Protein biosynthesis</keyword>
<dbReference type="InterPro" id="IPR015413">
    <property type="entry name" value="Methionyl/Leucyl_tRNA_Synth"/>
</dbReference>
<name>A0A433D841_9FUNG</name>
<dbReference type="GO" id="GO:0004825">
    <property type="term" value="F:methionine-tRNA ligase activity"/>
    <property type="evidence" value="ECO:0007669"/>
    <property type="project" value="UniProtKB-EC"/>
</dbReference>
<evidence type="ECO:0000256" key="2">
    <source>
        <dbReference type="ARBA" id="ARBA00005594"/>
    </source>
</evidence>
<evidence type="ECO:0000256" key="7">
    <source>
        <dbReference type="ARBA" id="ARBA00022840"/>
    </source>
</evidence>
<dbReference type="GO" id="GO:0005829">
    <property type="term" value="C:cytosol"/>
    <property type="evidence" value="ECO:0007669"/>
    <property type="project" value="TreeGrafter"/>
</dbReference>
<dbReference type="InterPro" id="IPR014729">
    <property type="entry name" value="Rossmann-like_a/b/a_fold"/>
</dbReference>
<dbReference type="InterPro" id="IPR000738">
    <property type="entry name" value="WHEP-TRS_dom"/>
</dbReference>
<gene>
    <name evidence="16" type="ORF">BC936DRAFT_146213</name>
</gene>
<dbReference type="PROSITE" id="PS51185">
    <property type="entry name" value="WHEP_TRS_2"/>
    <property type="match status" value="1"/>
</dbReference>
<dbReference type="InterPro" id="IPR029038">
    <property type="entry name" value="MetRS_Zn"/>
</dbReference>
<evidence type="ECO:0000256" key="3">
    <source>
        <dbReference type="ARBA" id="ARBA00012838"/>
    </source>
</evidence>
<dbReference type="AlphaFoldDB" id="A0A433D841"/>
<dbReference type="InterPro" id="IPR009068">
    <property type="entry name" value="uS15_NS1_RNA-bd_sf"/>
</dbReference>
<keyword evidence="6 12" id="KW-0547">Nucleotide-binding</keyword>
<feature type="compositionally biased region" description="Low complexity" evidence="14">
    <location>
        <begin position="759"/>
        <end position="777"/>
    </location>
</feature>
<dbReference type="PANTHER" id="PTHR45765:SF1">
    <property type="entry name" value="METHIONINE--TRNA LIGASE, CYTOPLASMIC"/>
    <property type="match status" value="1"/>
</dbReference>
<dbReference type="Gene3D" id="3.40.50.620">
    <property type="entry name" value="HUPs"/>
    <property type="match status" value="1"/>
</dbReference>
<dbReference type="InterPro" id="IPR023458">
    <property type="entry name" value="Met-tRNA_ligase_1"/>
</dbReference>
<dbReference type="InterPro" id="IPR033911">
    <property type="entry name" value="MetRS_core"/>
</dbReference>
<dbReference type="FunFam" id="2.20.28.20:FF:000001">
    <property type="entry name" value="Methionine--tRNA ligase"/>
    <property type="match status" value="1"/>
</dbReference>
<evidence type="ECO:0000256" key="1">
    <source>
        <dbReference type="ARBA" id="ARBA00004496"/>
    </source>
</evidence>
<keyword evidence="7 12" id="KW-0067">ATP-binding</keyword>
<accession>A0A433D841</accession>
<evidence type="ECO:0000256" key="5">
    <source>
        <dbReference type="ARBA" id="ARBA00022598"/>
    </source>
</evidence>
<dbReference type="PRINTS" id="PR01041">
    <property type="entry name" value="TRNASYNTHMET"/>
</dbReference>
<dbReference type="SMART" id="SM00991">
    <property type="entry name" value="WHEP-TRS"/>
    <property type="match status" value="1"/>
</dbReference>
<evidence type="ECO:0000256" key="13">
    <source>
        <dbReference type="SAM" id="Coils"/>
    </source>
</evidence>
<organism evidence="16 17">
    <name type="scientific">Jimgerdemannia flammicorona</name>
    <dbReference type="NCBI Taxonomy" id="994334"/>
    <lineage>
        <taxon>Eukaryota</taxon>
        <taxon>Fungi</taxon>
        <taxon>Fungi incertae sedis</taxon>
        <taxon>Mucoromycota</taxon>
        <taxon>Mucoromycotina</taxon>
        <taxon>Endogonomycetes</taxon>
        <taxon>Endogonales</taxon>
        <taxon>Endogonaceae</taxon>
        <taxon>Jimgerdemannia</taxon>
    </lineage>
</organism>
<feature type="coiled-coil region" evidence="13">
    <location>
        <begin position="787"/>
        <end position="834"/>
    </location>
</feature>
<dbReference type="NCBIfam" id="NF001100">
    <property type="entry name" value="PRK00133.1"/>
    <property type="match status" value="1"/>
</dbReference>
<dbReference type="EC" id="6.1.1.10" evidence="3"/>
<dbReference type="CDD" id="cd00939">
    <property type="entry name" value="MetRS_RNA"/>
    <property type="match status" value="1"/>
</dbReference>
<comment type="similarity">
    <text evidence="2 12">Belongs to the class-I aminoacyl-tRNA synthetase family.</text>
</comment>
<evidence type="ECO:0000256" key="11">
    <source>
        <dbReference type="ARBA" id="ARBA00047364"/>
    </source>
</evidence>
<dbReference type="SUPFAM" id="SSF47323">
    <property type="entry name" value="Anticodon-binding domain of a subclass of class I aminoacyl-tRNA synthetases"/>
    <property type="match status" value="1"/>
</dbReference>
<protein>
    <recommendedName>
        <fullName evidence="3">methionine--tRNA ligase</fullName>
        <ecNumber evidence="3">6.1.1.10</ecNumber>
    </recommendedName>
    <alternativeName>
        <fullName evidence="10">Methionyl-tRNA synthetase</fullName>
    </alternativeName>
</protein>
<comment type="caution">
    <text evidence="16">The sequence shown here is derived from an EMBL/GenBank/DDBJ whole genome shotgun (WGS) entry which is preliminary data.</text>
</comment>
<dbReference type="Gene3D" id="2.20.28.20">
    <property type="entry name" value="Methionyl-tRNA synthetase, Zn-domain"/>
    <property type="match status" value="1"/>
</dbReference>
<dbReference type="InterPro" id="IPR041872">
    <property type="entry name" value="Anticodon_Met"/>
</dbReference>
<comment type="subcellular location">
    <subcellularLocation>
        <location evidence="1">Cytoplasm</location>
    </subcellularLocation>
</comment>
<dbReference type="PANTHER" id="PTHR45765">
    <property type="entry name" value="METHIONINE--TRNA LIGASE"/>
    <property type="match status" value="1"/>
</dbReference>
<dbReference type="Gene3D" id="1.10.287.10">
    <property type="entry name" value="S15/NS1, RNA-binding"/>
    <property type="match status" value="1"/>
</dbReference>
<feature type="non-terminal residue" evidence="16">
    <location>
        <position position="1"/>
    </location>
</feature>
<dbReference type="GO" id="GO:0005524">
    <property type="term" value="F:ATP binding"/>
    <property type="evidence" value="ECO:0007669"/>
    <property type="project" value="UniProtKB-KW"/>
</dbReference>
<dbReference type="NCBIfam" id="TIGR00398">
    <property type="entry name" value="metG"/>
    <property type="match status" value="1"/>
</dbReference>
<evidence type="ECO:0000256" key="9">
    <source>
        <dbReference type="ARBA" id="ARBA00023146"/>
    </source>
</evidence>